<evidence type="ECO:0000256" key="1">
    <source>
        <dbReference type="SAM" id="MobiDB-lite"/>
    </source>
</evidence>
<accession>A0A5H2YA13</accession>
<name>A0A5H2YA13_PRUDU</name>
<gene>
    <name evidence="2" type="ORF">Prudu_872S000500</name>
</gene>
<dbReference type="EMBL" id="AP021209">
    <property type="protein sequence ID" value="BBN69300.1"/>
    <property type="molecule type" value="Genomic_DNA"/>
</dbReference>
<dbReference type="AlphaFoldDB" id="A0A5H2YA13"/>
<reference evidence="2" key="1">
    <citation type="journal article" date="2019" name="Science">
        <title>Mutation of a bHLH transcription factor allowed almond domestication.</title>
        <authorList>
            <person name="Sanchez-Perez R."/>
            <person name="Pavan S."/>
            <person name="Mazzeo R."/>
            <person name="Moldovan C."/>
            <person name="Aiese Cigliano R."/>
            <person name="Del Cueto J."/>
            <person name="Ricciardi F."/>
            <person name="Lotti C."/>
            <person name="Ricciardi L."/>
            <person name="Dicenta F."/>
            <person name="Lopez-Marques R.L."/>
            <person name="Lindberg Moller B."/>
        </authorList>
    </citation>
    <scope>NUCLEOTIDE SEQUENCE</scope>
</reference>
<sequence length="83" mass="9521">MEMSQSVDKNGEGTLAVIMKMDKLPEGCLRRNRIDDKDRHMHCTARLVEMLNQYSNELEMCVQSDGGSRNLHSRGQRKIDPSK</sequence>
<feature type="region of interest" description="Disordered" evidence="1">
    <location>
        <begin position="64"/>
        <end position="83"/>
    </location>
</feature>
<protein>
    <submittedName>
        <fullName evidence="2">Uncharacterized protein</fullName>
    </submittedName>
</protein>
<evidence type="ECO:0000313" key="2">
    <source>
        <dbReference type="EMBL" id="BBN69300.1"/>
    </source>
</evidence>
<organism evidence="2">
    <name type="scientific">Prunus dulcis</name>
    <name type="common">Almond</name>
    <name type="synonym">Amygdalus dulcis</name>
    <dbReference type="NCBI Taxonomy" id="3755"/>
    <lineage>
        <taxon>Eukaryota</taxon>
        <taxon>Viridiplantae</taxon>
        <taxon>Streptophyta</taxon>
        <taxon>Embryophyta</taxon>
        <taxon>Tracheophyta</taxon>
        <taxon>Spermatophyta</taxon>
        <taxon>Magnoliopsida</taxon>
        <taxon>eudicotyledons</taxon>
        <taxon>Gunneridae</taxon>
        <taxon>Pentapetalae</taxon>
        <taxon>rosids</taxon>
        <taxon>fabids</taxon>
        <taxon>Rosales</taxon>
        <taxon>Rosaceae</taxon>
        <taxon>Amygdaloideae</taxon>
        <taxon>Amygdaleae</taxon>
        <taxon>Prunus</taxon>
    </lineage>
</organism>
<proteinExistence type="predicted"/>